<evidence type="ECO:0000256" key="1">
    <source>
        <dbReference type="ARBA" id="ARBA00004651"/>
    </source>
</evidence>
<dbReference type="GO" id="GO:0005886">
    <property type="term" value="C:plasma membrane"/>
    <property type="evidence" value="ECO:0007669"/>
    <property type="project" value="UniProtKB-SubCell"/>
</dbReference>
<dbReference type="OrthoDB" id="385012at2"/>
<keyword evidence="3 6" id="KW-0812">Transmembrane</keyword>
<dbReference type="Pfam" id="PF03788">
    <property type="entry name" value="LrgA"/>
    <property type="match status" value="1"/>
</dbReference>
<name>A0A1G7QML3_9GAMM</name>
<proteinExistence type="predicted"/>
<dbReference type="AlphaFoldDB" id="A0A1G7QML3"/>
<gene>
    <name evidence="7" type="ORF">SAMN05216571_103302</name>
</gene>
<reference evidence="7 8" key="1">
    <citation type="submission" date="2016-10" db="EMBL/GenBank/DDBJ databases">
        <authorList>
            <person name="de Groot N.N."/>
        </authorList>
    </citation>
    <scope>NUCLEOTIDE SEQUENCE [LARGE SCALE GENOMIC DNA]</scope>
    <source>
        <strain evidence="7 8">BH539</strain>
    </source>
</reference>
<evidence type="ECO:0000256" key="2">
    <source>
        <dbReference type="ARBA" id="ARBA00022475"/>
    </source>
</evidence>
<dbReference type="EMBL" id="FNCI01000003">
    <property type="protein sequence ID" value="SDF98860.1"/>
    <property type="molecule type" value="Genomic_DNA"/>
</dbReference>
<dbReference type="InterPro" id="IPR005538">
    <property type="entry name" value="LrgA/CidA"/>
</dbReference>
<keyword evidence="4 6" id="KW-1133">Transmembrane helix</keyword>
<keyword evidence="2" id="KW-1003">Cell membrane</keyword>
<dbReference type="PANTHER" id="PTHR33931:SF2">
    <property type="entry name" value="HOLIN-LIKE PROTEIN CIDA"/>
    <property type="match status" value="1"/>
</dbReference>
<feature type="transmembrane region" description="Helical" evidence="6">
    <location>
        <begin position="58"/>
        <end position="79"/>
    </location>
</feature>
<evidence type="ECO:0000313" key="8">
    <source>
        <dbReference type="Proteomes" id="UP000198641"/>
    </source>
</evidence>
<feature type="transmembrane region" description="Helical" evidence="6">
    <location>
        <begin position="27"/>
        <end position="46"/>
    </location>
</feature>
<dbReference type="PANTHER" id="PTHR33931">
    <property type="entry name" value="HOLIN-LIKE PROTEIN CIDA-RELATED"/>
    <property type="match status" value="1"/>
</dbReference>
<evidence type="ECO:0000313" key="7">
    <source>
        <dbReference type="EMBL" id="SDF98860.1"/>
    </source>
</evidence>
<evidence type="ECO:0000256" key="4">
    <source>
        <dbReference type="ARBA" id="ARBA00022989"/>
    </source>
</evidence>
<dbReference type="RefSeq" id="WP_092524171.1">
    <property type="nucleotide sequence ID" value="NZ_FNCI01000003.1"/>
</dbReference>
<dbReference type="Proteomes" id="UP000198641">
    <property type="component" value="Unassembled WGS sequence"/>
</dbReference>
<organism evidence="7 8">
    <name type="scientific">Onishia taeanensis</name>
    <dbReference type="NCBI Taxonomy" id="284577"/>
    <lineage>
        <taxon>Bacteria</taxon>
        <taxon>Pseudomonadati</taxon>
        <taxon>Pseudomonadota</taxon>
        <taxon>Gammaproteobacteria</taxon>
        <taxon>Oceanospirillales</taxon>
        <taxon>Halomonadaceae</taxon>
        <taxon>Onishia</taxon>
    </lineage>
</organism>
<accession>A0A1G7QML3</accession>
<comment type="subcellular location">
    <subcellularLocation>
        <location evidence="1">Cell membrane</location>
        <topology evidence="1">Multi-pass membrane protein</topology>
    </subcellularLocation>
</comment>
<keyword evidence="8" id="KW-1185">Reference proteome</keyword>
<keyword evidence="5 6" id="KW-0472">Membrane</keyword>
<evidence type="ECO:0000256" key="6">
    <source>
        <dbReference type="SAM" id="Phobius"/>
    </source>
</evidence>
<dbReference type="STRING" id="284577.SAMN05216571_103302"/>
<protein>
    <submittedName>
        <fullName evidence="7">Holin-like protein</fullName>
    </submittedName>
</protein>
<evidence type="ECO:0000256" key="5">
    <source>
        <dbReference type="ARBA" id="ARBA00023136"/>
    </source>
</evidence>
<evidence type="ECO:0000256" key="3">
    <source>
        <dbReference type="ARBA" id="ARBA00022692"/>
    </source>
</evidence>
<feature type="transmembrane region" description="Helical" evidence="6">
    <location>
        <begin position="85"/>
        <end position="104"/>
    </location>
</feature>
<sequence>MSLIVGFIILLGCQFLGELIVRGFGIPVPGPVMGMVILLIALLINGRVPDGLRKTGQGLLNYLTLLFVPAGVGMMVHFQLIQADFWTIIVTLFVSTAVTLAVTAKVMMWMNQRVGGAEKAK</sequence>